<dbReference type="PROSITE" id="PS51782">
    <property type="entry name" value="LYSM"/>
    <property type="match status" value="1"/>
</dbReference>
<dbReference type="SMART" id="SM00257">
    <property type="entry name" value="LysM"/>
    <property type="match status" value="1"/>
</dbReference>
<reference evidence="2" key="1">
    <citation type="submission" date="2020-05" db="EMBL/GenBank/DDBJ databases">
        <authorList>
            <person name="Chiriac C."/>
            <person name="Salcher M."/>
            <person name="Ghai R."/>
            <person name="Kavagutti S V."/>
        </authorList>
    </citation>
    <scope>NUCLEOTIDE SEQUENCE</scope>
</reference>
<proteinExistence type="predicted"/>
<feature type="domain" description="LysM" evidence="1">
    <location>
        <begin position="58"/>
        <end position="102"/>
    </location>
</feature>
<name>A0A6J6LTS5_9ZZZZ</name>
<dbReference type="InterPro" id="IPR018392">
    <property type="entry name" value="LysM"/>
</dbReference>
<dbReference type="InterPro" id="IPR008258">
    <property type="entry name" value="Transglycosylase_SLT_dom_1"/>
</dbReference>
<dbReference type="InterPro" id="IPR036779">
    <property type="entry name" value="LysM_dom_sf"/>
</dbReference>
<dbReference type="InterPro" id="IPR023346">
    <property type="entry name" value="Lysozyme-like_dom_sf"/>
</dbReference>
<dbReference type="Gene3D" id="1.10.530.10">
    <property type="match status" value="1"/>
</dbReference>
<protein>
    <submittedName>
        <fullName evidence="2">Unannotated protein</fullName>
    </submittedName>
</protein>
<organism evidence="2">
    <name type="scientific">freshwater metagenome</name>
    <dbReference type="NCBI Taxonomy" id="449393"/>
    <lineage>
        <taxon>unclassified sequences</taxon>
        <taxon>metagenomes</taxon>
        <taxon>ecological metagenomes</taxon>
    </lineage>
</organism>
<dbReference type="EMBL" id="CAEZWJ010000077">
    <property type="protein sequence ID" value="CAB4664309.1"/>
    <property type="molecule type" value="Genomic_DNA"/>
</dbReference>
<dbReference type="SUPFAM" id="SSF53955">
    <property type="entry name" value="Lysozyme-like"/>
    <property type="match status" value="1"/>
</dbReference>
<sequence>MGRPAKALSVLKRTVGSNPTLSAMSLPRRLLAVALTVGALTFSAPSPAGAKVATGCVKTYTVKRNDSWSKIADKVSVSMQLLLKVNKANAKTMILIGDVICLPRAAVTAAAPPKGLQLQPPAKRYSTKQAAAIIREIFPDELEPRAIAIAKRESNLNPAGYSWCCVGLFQLNWNPHKKWLNEMGISSAQELLDPYVNTRAALQLYKRSNGWSPWE</sequence>
<dbReference type="Pfam" id="PF01476">
    <property type="entry name" value="LysM"/>
    <property type="match status" value="1"/>
</dbReference>
<dbReference type="CDD" id="cd00118">
    <property type="entry name" value="LysM"/>
    <property type="match status" value="1"/>
</dbReference>
<dbReference type="SUPFAM" id="SSF54106">
    <property type="entry name" value="LysM domain"/>
    <property type="match status" value="1"/>
</dbReference>
<dbReference type="AlphaFoldDB" id="A0A6J6LTS5"/>
<accession>A0A6J6LTS5</accession>
<evidence type="ECO:0000259" key="1">
    <source>
        <dbReference type="PROSITE" id="PS51782"/>
    </source>
</evidence>
<dbReference type="Pfam" id="PF01464">
    <property type="entry name" value="SLT"/>
    <property type="match status" value="1"/>
</dbReference>
<dbReference type="Gene3D" id="3.10.350.10">
    <property type="entry name" value="LysM domain"/>
    <property type="match status" value="1"/>
</dbReference>
<gene>
    <name evidence="2" type="ORF">UFOPK2214_01441</name>
</gene>
<evidence type="ECO:0000313" key="2">
    <source>
        <dbReference type="EMBL" id="CAB4664309.1"/>
    </source>
</evidence>